<keyword evidence="2" id="KW-0548">Nucleotidyltransferase</keyword>
<dbReference type="SUPFAM" id="SSF56672">
    <property type="entry name" value="DNA/RNA polymerases"/>
    <property type="match status" value="1"/>
</dbReference>
<sequence length="648" mass="73508">MHDGKIQPIAYASRHLNKAEVKYSTIEKEAAAVIFGIKRFSHYLQNKTFVIVSDHRPLQGLQPFKDETGRLGRWSIMLANQNIPGDEFVAELQHQLEANHRNPLTNEEAYIALESLLLLHPFINTTSKYDNSEGSQASSEQPPAPPHRRLGEHTLPPYQEKLFDVPTPDLAGYPQTSSSLLKLKAQHLLDRTITQEQLDVPPNRKVSFTPLPPTHSCNAPPQQDTDFKSIYERKLTRLLLAGTELRIAISTAMALTNAKPAYGAHPTPNQQTHQGTNTPSIKISHIHPPKRQGNNRRATWPTLGNDPTSYSTSSTAAHNLPNYEQQKLSLLPHPSTRLSNSVLDEKTKRAQQEQAMQAFGSVTIFCDRQRFGRFDDWAAHLESALNLGNFEEARKLRLMRSKLYGAAAEEFDTFKLNKTVRSQEYAAVKVRLFKLFHSTETRSQRSVEFHNMKRKPEENMHRYANRIRKAFHKAYPMDGILDSATTASREQMMMDRFLEGLPSDVQVPLKYKNFASFQTLINRAEQIALAIGESQTRVRIHEAYASTNAPTNQNELTSVLEALNRLSTKVDQNAATHNEELQQSLAEIKRQLPQRPPQVDGRQKDHNSTQPEAFKRATIIYKFHITNGFHTEAHCFNSGTSFVAYIKT</sequence>
<feature type="region of interest" description="Disordered" evidence="7">
    <location>
        <begin position="128"/>
        <end position="153"/>
    </location>
</feature>
<feature type="region of interest" description="Disordered" evidence="7">
    <location>
        <begin position="286"/>
        <end position="316"/>
    </location>
</feature>
<evidence type="ECO:0000256" key="5">
    <source>
        <dbReference type="ARBA" id="ARBA00022801"/>
    </source>
</evidence>
<dbReference type="InterPro" id="IPR050951">
    <property type="entry name" value="Retrovirus_Pol_polyprotein"/>
</dbReference>
<evidence type="ECO:0000256" key="1">
    <source>
        <dbReference type="ARBA" id="ARBA00022679"/>
    </source>
</evidence>
<feature type="compositionally biased region" description="Polar residues" evidence="7">
    <location>
        <begin position="305"/>
        <end position="316"/>
    </location>
</feature>
<evidence type="ECO:0000313" key="10">
    <source>
        <dbReference type="Proteomes" id="UP000076858"/>
    </source>
</evidence>
<keyword evidence="6" id="KW-0695">RNA-directed DNA polymerase</keyword>
<dbReference type="InterPro" id="IPR041373">
    <property type="entry name" value="RT_RNaseH"/>
</dbReference>
<evidence type="ECO:0000259" key="8">
    <source>
        <dbReference type="Pfam" id="PF17917"/>
    </source>
</evidence>
<evidence type="ECO:0000256" key="6">
    <source>
        <dbReference type="ARBA" id="ARBA00022918"/>
    </source>
</evidence>
<dbReference type="AlphaFoldDB" id="A0A162DDF8"/>
<evidence type="ECO:0000313" key="9">
    <source>
        <dbReference type="EMBL" id="KZS10264.1"/>
    </source>
</evidence>
<protein>
    <recommendedName>
        <fullName evidence="8">Reverse transcriptase RNase H-like domain-containing protein</fullName>
    </recommendedName>
</protein>
<reference evidence="9 10" key="1">
    <citation type="submission" date="2016-03" db="EMBL/GenBank/DDBJ databases">
        <title>EvidentialGene: Evidence-directed Construction of Genes on Genomes.</title>
        <authorList>
            <person name="Gilbert D.G."/>
            <person name="Choi J.-H."/>
            <person name="Mockaitis K."/>
            <person name="Colbourne J."/>
            <person name="Pfrender M."/>
        </authorList>
    </citation>
    <scope>NUCLEOTIDE SEQUENCE [LARGE SCALE GENOMIC DNA]</scope>
    <source>
        <strain evidence="9 10">Xinb3</strain>
        <tissue evidence="9">Complete organism</tissue>
    </source>
</reference>
<dbReference type="GO" id="GO:0004519">
    <property type="term" value="F:endonuclease activity"/>
    <property type="evidence" value="ECO:0007669"/>
    <property type="project" value="UniProtKB-KW"/>
</dbReference>
<accession>A0A162DDF8</accession>
<dbReference type="EMBL" id="LRGB01001865">
    <property type="protein sequence ID" value="KZS10264.1"/>
    <property type="molecule type" value="Genomic_DNA"/>
</dbReference>
<dbReference type="Proteomes" id="UP000076858">
    <property type="component" value="Unassembled WGS sequence"/>
</dbReference>
<keyword evidence="3" id="KW-0540">Nuclease</keyword>
<evidence type="ECO:0000256" key="2">
    <source>
        <dbReference type="ARBA" id="ARBA00022695"/>
    </source>
</evidence>
<proteinExistence type="predicted"/>
<feature type="domain" description="Reverse transcriptase RNase H-like" evidence="8">
    <location>
        <begin position="2"/>
        <end position="79"/>
    </location>
</feature>
<dbReference type="PANTHER" id="PTHR37984">
    <property type="entry name" value="PROTEIN CBG26694"/>
    <property type="match status" value="1"/>
</dbReference>
<dbReference type="Pfam" id="PF17917">
    <property type="entry name" value="RT_RNaseH"/>
    <property type="match status" value="1"/>
</dbReference>
<keyword evidence="1" id="KW-0808">Transferase</keyword>
<gene>
    <name evidence="9" type="ORF">APZ42_025313</name>
</gene>
<dbReference type="GO" id="GO:0016787">
    <property type="term" value="F:hydrolase activity"/>
    <property type="evidence" value="ECO:0007669"/>
    <property type="project" value="UniProtKB-KW"/>
</dbReference>
<keyword evidence="5" id="KW-0378">Hydrolase</keyword>
<dbReference type="CDD" id="cd09274">
    <property type="entry name" value="RNase_HI_RT_Ty3"/>
    <property type="match status" value="1"/>
</dbReference>
<keyword evidence="4" id="KW-0255">Endonuclease</keyword>
<name>A0A162DDF8_9CRUS</name>
<dbReference type="PANTHER" id="PTHR37984:SF5">
    <property type="entry name" value="PROTEIN NYNRIN-LIKE"/>
    <property type="match status" value="1"/>
</dbReference>
<dbReference type="InterPro" id="IPR043502">
    <property type="entry name" value="DNA/RNA_pol_sf"/>
</dbReference>
<dbReference type="OrthoDB" id="6389216at2759"/>
<keyword evidence="10" id="KW-1185">Reference proteome</keyword>
<organism evidence="9 10">
    <name type="scientific">Daphnia magna</name>
    <dbReference type="NCBI Taxonomy" id="35525"/>
    <lineage>
        <taxon>Eukaryota</taxon>
        <taxon>Metazoa</taxon>
        <taxon>Ecdysozoa</taxon>
        <taxon>Arthropoda</taxon>
        <taxon>Crustacea</taxon>
        <taxon>Branchiopoda</taxon>
        <taxon>Diplostraca</taxon>
        <taxon>Cladocera</taxon>
        <taxon>Anomopoda</taxon>
        <taxon>Daphniidae</taxon>
        <taxon>Daphnia</taxon>
    </lineage>
</organism>
<dbReference type="GO" id="GO:0003964">
    <property type="term" value="F:RNA-directed DNA polymerase activity"/>
    <property type="evidence" value="ECO:0007669"/>
    <property type="project" value="UniProtKB-KW"/>
</dbReference>
<comment type="caution">
    <text evidence="9">The sequence shown here is derived from an EMBL/GenBank/DDBJ whole genome shotgun (WGS) entry which is preliminary data.</text>
</comment>
<evidence type="ECO:0000256" key="7">
    <source>
        <dbReference type="SAM" id="MobiDB-lite"/>
    </source>
</evidence>
<evidence type="ECO:0000256" key="4">
    <source>
        <dbReference type="ARBA" id="ARBA00022759"/>
    </source>
</evidence>
<evidence type="ECO:0000256" key="3">
    <source>
        <dbReference type="ARBA" id="ARBA00022722"/>
    </source>
</evidence>